<evidence type="ECO:0000259" key="8">
    <source>
        <dbReference type="Pfam" id="PF13087"/>
    </source>
</evidence>
<keyword evidence="5" id="KW-0067">ATP-binding</keyword>
<dbReference type="GO" id="GO:0043139">
    <property type="term" value="F:5'-3' DNA helicase activity"/>
    <property type="evidence" value="ECO:0007669"/>
    <property type="project" value="TreeGrafter"/>
</dbReference>
<reference evidence="9 10" key="1">
    <citation type="submission" date="2024-02" db="EMBL/GenBank/DDBJ databases">
        <title>Chromosome-scale genome assembly of the rough periwinkle Littorina saxatilis.</title>
        <authorList>
            <person name="De Jode A."/>
            <person name="Faria R."/>
            <person name="Formenti G."/>
            <person name="Sims Y."/>
            <person name="Smith T.P."/>
            <person name="Tracey A."/>
            <person name="Wood J.M.D."/>
            <person name="Zagrodzka Z.B."/>
            <person name="Johannesson K."/>
            <person name="Butlin R.K."/>
            <person name="Leder E.H."/>
        </authorList>
    </citation>
    <scope>NUCLEOTIDE SEQUENCE [LARGE SCALE GENOMIC DNA]</scope>
    <source>
        <strain evidence="9">Snail1</strain>
        <tissue evidence="9">Muscle</tissue>
    </source>
</reference>
<evidence type="ECO:0000256" key="5">
    <source>
        <dbReference type="ARBA" id="ARBA00022840"/>
    </source>
</evidence>
<protein>
    <submittedName>
        <fullName evidence="9">Uncharacterized protein</fullName>
    </submittedName>
</protein>
<accession>A0AAN9G9Y7</accession>
<proteinExistence type="inferred from homology"/>
<feature type="domain" description="DNA2/NAM7 helicase helicase" evidence="7">
    <location>
        <begin position="71"/>
        <end position="159"/>
    </location>
</feature>
<name>A0AAN9G9Y7_9CAEN</name>
<dbReference type="GO" id="GO:0005524">
    <property type="term" value="F:ATP binding"/>
    <property type="evidence" value="ECO:0007669"/>
    <property type="project" value="UniProtKB-KW"/>
</dbReference>
<evidence type="ECO:0000259" key="7">
    <source>
        <dbReference type="Pfam" id="PF13086"/>
    </source>
</evidence>
<dbReference type="PANTHER" id="PTHR43788">
    <property type="entry name" value="DNA2/NAM7 HELICASE FAMILY MEMBER"/>
    <property type="match status" value="1"/>
</dbReference>
<keyword evidence="4" id="KW-0347">Helicase</keyword>
<evidence type="ECO:0000256" key="2">
    <source>
        <dbReference type="ARBA" id="ARBA00022741"/>
    </source>
</evidence>
<dbReference type="CDD" id="cd18808">
    <property type="entry name" value="SF1_C_Upf1"/>
    <property type="match status" value="1"/>
</dbReference>
<dbReference type="InterPro" id="IPR027417">
    <property type="entry name" value="P-loop_NTPase"/>
</dbReference>
<dbReference type="GO" id="GO:0016787">
    <property type="term" value="F:hydrolase activity"/>
    <property type="evidence" value="ECO:0007669"/>
    <property type="project" value="UniProtKB-KW"/>
</dbReference>
<dbReference type="InterPro" id="IPR041679">
    <property type="entry name" value="DNA2/NAM7-like_C"/>
</dbReference>
<keyword evidence="2" id="KW-0547">Nucleotide-binding</keyword>
<keyword evidence="3" id="KW-0378">Hydrolase</keyword>
<comment type="similarity">
    <text evidence="1">Belongs to the DNA2/NAM7 helicase family.</text>
</comment>
<dbReference type="EMBL" id="JBAMIC010000011">
    <property type="protein sequence ID" value="KAK7100382.1"/>
    <property type="molecule type" value="Genomic_DNA"/>
</dbReference>
<evidence type="ECO:0000256" key="4">
    <source>
        <dbReference type="ARBA" id="ARBA00022806"/>
    </source>
</evidence>
<sequence length="460" mass="52812">MYGSSIEDKDYPVPRGNLRSKRGMRDLTSDPNLEDVSLHHLIRREGKPKAKEIAVFQRYFEKCNTMPDMYSVNSKQLKKYRKLVYDASVEELSHYEVVLATCAVGGNNKLTSGTQGTVYQVIIDECAMCPEPASLVPVVANNAKQLVLIGDHKQLRPIIQCGAAADLGLDQSLFERLHDKFYNLHTKFLDTQYRMHPQICAFPSQEFYENQLKTGPSFRRKVWYHMNCWPKYPPEFQNPIPHVLVDIRGEEETLTVNTEEGNERSKSNSMEAEKVIEILIYLRKCRVELSSVKVLTQYNAQRHLLETKLKAAIQNNGENAFNHYDRVNMQNVSVSTVVSSQGGEWDYVILSTVRSLPGYMIEPNPTHGWCIQNLGFITDRNQVNVALTRARKGLFVIGNAQLLRCDEVWKHLLERYERMGCLIQDASTFPPPLPPRPKKGRRVQNNARDEWQNVEISRPN</sequence>
<dbReference type="PANTHER" id="PTHR43788:SF16">
    <property type="entry name" value="HELICASE WITH ZINC FINGER 2"/>
    <property type="match status" value="1"/>
</dbReference>
<evidence type="ECO:0000256" key="3">
    <source>
        <dbReference type="ARBA" id="ARBA00022801"/>
    </source>
</evidence>
<dbReference type="Pfam" id="PF13087">
    <property type="entry name" value="AAA_12"/>
    <property type="match status" value="1"/>
</dbReference>
<evidence type="ECO:0000256" key="6">
    <source>
        <dbReference type="SAM" id="MobiDB-lite"/>
    </source>
</evidence>
<dbReference type="InterPro" id="IPR047187">
    <property type="entry name" value="SF1_C_Upf1"/>
</dbReference>
<dbReference type="Pfam" id="PF13086">
    <property type="entry name" value="AAA_11"/>
    <property type="match status" value="1"/>
</dbReference>
<comment type="caution">
    <text evidence="9">The sequence shown here is derived from an EMBL/GenBank/DDBJ whole genome shotgun (WGS) entry which is preliminary data.</text>
</comment>
<evidence type="ECO:0000256" key="1">
    <source>
        <dbReference type="ARBA" id="ARBA00007913"/>
    </source>
</evidence>
<dbReference type="AlphaFoldDB" id="A0AAN9G9Y7"/>
<gene>
    <name evidence="9" type="ORF">V1264_023346</name>
</gene>
<evidence type="ECO:0000313" key="9">
    <source>
        <dbReference type="EMBL" id="KAK7100382.1"/>
    </source>
</evidence>
<dbReference type="InterPro" id="IPR050534">
    <property type="entry name" value="Coronavir_polyprotein_1ab"/>
</dbReference>
<dbReference type="Gene3D" id="3.40.50.300">
    <property type="entry name" value="P-loop containing nucleotide triphosphate hydrolases"/>
    <property type="match status" value="2"/>
</dbReference>
<dbReference type="FunFam" id="3.40.50.300:FF:000326">
    <property type="entry name" value="P-loop containing nucleoside triphosphate hydrolase"/>
    <property type="match status" value="1"/>
</dbReference>
<dbReference type="SUPFAM" id="SSF52540">
    <property type="entry name" value="P-loop containing nucleoside triphosphate hydrolases"/>
    <property type="match status" value="1"/>
</dbReference>
<dbReference type="GO" id="GO:0005694">
    <property type="term" value="C:chromosome"/>
    <property type="evidence" value="ECO:0007669"/>
    <property type="project" value="UniProtKB-ARBA"/>
</dbReference>
<evidence type="ECO:0000313" key="10">
    <source>
        <dbReference type="Proteomes" id="UP001374579"/>
    </source>
</evidence>
<keyword evidence="10" id="KW-1185">Reference proteome</keyword>
<dbReference type="Proteomes" id="UP001374579">
    <property type="component" value="Unassembled WGS sequence"/>
</dbReference>
<feature type="domain" description="DNA2/NAM7 helicase-like C-terminal" evidence="8">
    <location>
        <begin position="169"/>
        <end position="400"/>
    </location>
</feature>
<feature type="region of interest" description="Disordered" evidence="6">
    <location>
        <begin position="1"/>
        <end position="30"/>
    </location>
</feature>
<feature type="region of interest" description="Disordered" evidence="6">
    <location>
        <begin position="427"/>
        <end position="460"/>
    </location>
</feature>
<organism evidence="9 10">
    <name type="scientific">Littorina saxatilis</name>
    <dbReference type="NCBI Taxonomy" id="31220"/>
    <lineage>
        <taxon>Eukaryota</taxon>
        <taxon>Metazoa</taxon>
        <taxon>Spiralia</taxon>
        <taxon>Lophotrochozoa</taxon>
        <taxon>Mollusca</taxon>
        <taxon>Gastropoda</taxon>
        <taxon>Caenogastropoda</taxon>
        <taxon>Littorinimorpha</taxon>
        <taxon>Littorinoidea</taxon>
        <taxon>Littorinidae</taxon>
        <taxon>Littorina</taxon>
    </lineage>
</organism>
<feature type="compositionally biased region" description="Basic and acidic residues" evidence="6">
    <location>
        <begin position="1"/>
        <end position="12"/>
    </location>
</feature>
<dbReference type="InterPro" id="IPR041677">
    <property type="entry name" value="DNA2/NAM7_AAA_11"/>
</dbReference>